<accession>A0A8E2AN30</accession>
<gene>
    <name evidence="2" type="ORF">OBBRIDRAFT_840327</name>
</gene>
<reference evidence="2 3" key="1">
    <citation type="submission" date="2016-07" db="EMBL/GenBank/DDBJ databases">
        <title>Draft genome of the white-rot fungus Obba rivulosa 3A-2.</title>
        <authorList>
            <consortium name="DOE Joint Genome Institute"/>
            <person name="Miettinen O."/>
            <person name="Riley R."/>
            <person name="Acob R."/>
            <person name="Barry K."/>
            <person name="Cullen D."/>
            <person name="De Vries R."/>
            <person name="Hainaut M."/>
            <person name="Hatakka A."/>
            <person name="Henrissat B."/>
            <person name="Hilden K."/>
            <person name="Kuo R."/>
            <person name="Labutti K."/>
            <person name="Lipzen A."/>
            <person name="Makela M.R."/>
            <person name="Sandor L."/>
            <person name="Spatafora J.W."/>
            <person name="Grigoriev I.V."/>
            <person name="Hibbett D.S."/>
        </authorList>
    </citation>
    <scope>NUCLEOTIDE SEQUENCE [LARGE SCALE GENOMIC DNA]</scope>
    <source>
        <strain evidence="2 3">3A-2</strain>
    </source>
</reference>
<sequence>MQPVAALGSFAGSPAQILAIPQTVVVVRNIASCSFLAAVLVYTPSGWFLFFFPIHVEALTIFNVVLDLDWLEACRTMFEAGGVGNPAQLPSEPGYAWHTSPSIYLNGYS</sequence>
<dbReference type="EMBL" id="KV722897">
    <property type="protein sequence ID" value="OCH83647.1"/>
    <property type="molecule type" value="Genomic_DNA"/>
</dbReference>
<protein>
    <submittedName>
        <fullName evidence="2">Uncharacterized protein</fullName>
    </submittedName>
</protein>
<keyword evidence="3" id="KW-1185">Reference proteome</keyword>
<feature type="transmembrane region" description="Helical" evidence="1">
    <location>
        <begin position="29"/>
        <end position="52"/>
    </location>
</feature>
<evidence type="ECO:0000256" key="1">
    <source>
        <dbReference type="SAM" id="Phobius"/>
    </source>
</evidence>
<dbReference type="AlphaFoldDB" id="A0A8E2AN30"/>
<keyword evidence="1" id="KW-0472">Membrane</keyword>
<organism evidence="2 3">
    <name type="scientific">Obba rivulosa</name>
    <dbReference type="NCBI Taxonomy" id="1052685"/>
    <lineage>
        <taxon>Eukaryota</taxon>
        <taxon>Fungi</taxon>
        <taxon>Dikarya</taxon>
        <taxon>Basidiomycota</taxon>
        <taxon>Agaricomycotina</taxon>
        <taxon>Agaricomycetes</taxon>
        <taxon>Polyporales</taxon>
        <taxon>Gelatoporiaceae</taxon>
        <taxon>Obba</taxon>
    </lineage>
</organism>
<evidence type="ECO:0000313" key="3">
    <source>
        <dbReference type="Proteomes" id="UP000250043"/>
    </source>
</evidence>
<proteinExistence type="predicted"/>
<dbReference type="Proteomes" id="UP000250043">
    <property type="component" value="Unassembled WGS sequence"/>
</dbReference>
<name>A0A8E2AN30_9APHY</name>
<evidence type="ECO:0000313" key="2">
    <source>
        <dbReference type="EMBL" id="OCH83647.1"/>
    </source>
</evidence>
<keyword evidence="1" id="KW-1133">Transmembrane helix</keyword>
<keyword evidence="1" id="KW-0812">Transmembrane</keyword>